<dbReference type="Pfam" id="PF00092">
    <property type="entry name" value="VWA"/>
    <property type="match status" value="1"/>
</dbReference>
<protein>
    <recommendedName>
        <fullName evidence="16">C3/C5 convertase</fullName>
    </recommendedName>
</protein>
<evidence type="ECO:0000256" key="1">
    <source>
        <dbReference type="ARBA" id="ARBA00001936"/>
    </source>
</evidence>
<dbReference type="GO" id="GO:0004252">
    <property type="term" value="F:serine-type endopeptidase activity"/>
    <property type="evidence" value="ECO:0007669"/>
    <property type="project" value="InterPro"/>
</dbReference>
<dbReference type="InterPro" id="IPR001254">
    <property type="entry name" value="Trypsin_dom"/>
</dbReference>
<dbReference type="InterPro" id="IPR000436">
    <property type="entry name" value="Sushi_SCR_CCP_dom"/>
</dbReference>
<evidence type="ECO:0000256" key="6">
    <source>
        <dbReference type="ARBA" id="ARBA00022588"/>
    </source>
</evidence>
<evidence type="ECO:0000313" key="22">
    <source>
        <dbReference type="Ensembl" id="ENSNFUP00015028025.1"/>
    </source>
</evidence>
<organism evidence="22 23">
    <name type="scientific">Nothobranchius furzeri</name>
    <name type="common">Turquoise killifish</name>
    <dbReference type="NCBI Taxonomy" id="105023"/>
    <lineage>
        <taxon>Eukaryota</taxon>
        <taxon>Metazoa</taxon>
        <taxon>Chordata</taxon>
        <taxon>Craniata</taxon>
        <taxon>Vertebrata</taxon>
        <taxon>Euteleostomi</taxon>
        <taxon>Actinopterygii</taxon>
        <taxon>Neopterygii</taxon>
        <taxon>Teleostei</taxon>
        <taxon>Neoteleostei</taxon>
        <taxon>Acanthomorphata</taxon>
        <taxon>Ovalentaria</taxon>
        <taxon>Atherinomorphae</taxon>
        <taxon>Cyprinodontiformes</taxon>
        <taxon>Nothobranchiidae</taxon>
        <taxon>Nothobranchius</taxon>
    </lineage>
</organism>
<evidence type="ECO:0000256" key="11">
    <source>
        <dbReference type="ARBA" id="ARBA00022801"/>
    </source>
</evidence>
<dbReference type="Gene3D" id="2.10.70.10">
    <property type="entry name" value="Complement Module, domain 1"/>
    <property type="match status" value="3"/>
</dbReference>
<keyword evidence="13" id="KW-0391">Immunity</keyword>
<feature type="active site" description="Charge relay system" evidence="17">
    <location>
        <position position="543"/>
    </location>
</feature>
<evidence type="ECO:0000313" key="23">
    <source>
        <dbReference type="Proteomes" id="UP000694548"/>
    </source>
</evidence>
<comment type="subcellular location">
    <subcellularLocation>
        <location evidence="3">Cell surface</location>
    </subcellularLocation>
    <subcellularLocation>
        <location evidence="4">Secreted</location>
    </subcellularLocation>
</comment>
<dbReference type="InterPro" id="IPR001314">
    <property type="entry name" value="Peptidase_S1A"/>
</dbReference>
<evidence type="ECO:0000256" key="2">
    <source>
        <dbReference type="ARBA" id="ARBA00001946"/>
    </source>
</evidence>
<dbReference type="SUPFAM" id="SSF50494">
    <property type="entry name" value="Trypsin-like serine proteases"/>
    <property type="match status" value="1"/>
</dbReference>
<dbReference type="PRINTS" id="PR00722">
    <property type="entry name" value="CHYMOTRYPSIN"/>
</dbReference>
<dbReference type="PROSITE" id="PS00134">
    <property type="entry name" value="TRYPSIN_HIS"/>
    <property type="match status" value="1"/>
</dbReference>
<dbReference type="Ensembl" id="ENSNFUT00015029285.1">
    <property type="protein sequence ID" value="ENSNFUP00015028025.1"/>
    <property type="gene ID" value="ENSNFUG00015013492.1"/>
</dbReference>
<keyword evidence="9" id="KW-0732">Signal</keyword>
<comment type="cofactor">
    <cofactor evidence="1">
        <name>Mn(2+)</name>
        <dbReference type="ChEBI" id="CHEBI:29035"/>
    </cofactor>
</comment>
<dbReference type="PROSITE" id="PS50234">
    <property type="entry name" value="VWFA"/>
    <property type="match status" value="1"/>
</dbReference>
<feature type="domain" description="Sushi" evidence="21">
    <location>
        <begin position="112"/>
        <end position="171"/>
    </location>
</feature>
<dbReference type="SMART" id="SM00032">
    <property type="entry name" value="CCP"/>
    <property type="match status" value="3"/>
</dbReference>
<evidence type="ECO:0000256" key="14">
    <source>
        <dbReference type="ARBA" id="ARBA00023157"/>
    </source>
</evidence>
<keyword evidence="15" id="KW-0325">Glycoprotein</keyword>
<dbReference type="GO" id="GO:0006508">
    <property type="term" value="P:proteolysis"/>
    <property type="evidence" value="ECO:0007669"/>
    <property type="project" value="UniProtKB-KW"/>
</dbReference>
<evidence type="ECO:0000256" key="8">
    <source>
        <dbReference type="ARBA" id="ARBA00022670"/>
    </source>
</evidence>
<dbReference type="GO" id="GO:0009617">
    <property type="term" value="P:response to bacterium"/>
    <property type="evidence" value="ECO:0007669"/>
    <property type="project" value="TreeGrafter"/>
</dbReference>
<evidence type="ECO:0000256" key="4">
    <source>
        <dbReference type="ARBA" id="ARBA00004613"/>
    </source>
</evidence>
<dbReference type="AlphaFoldDB" id="A0A8C6M391"/>
<keyword evidence="14 18" id="KW-1015">Disulfide bond</keyword>
<feature type="disulfide bond" evidence="18">
    <location>
        <begin position="142"/>
        <end position="169"/>
    </location>
</feature>
<dbReference type="GO" id="GO:0006956">
    <property type="term" value="P:complement activation"/>
    <property type="evidence" value="ECO:0007669"/>
    <property type="project" value="InterPro"/>
</dbReference>
<keyword evidence="10" id="KW-0677">Repeat</keyword>
<feature type="active site" description="Charge relay system" evidence="17">
    <location>
        <position position="602"/>
    </location>
</feature>
<evidence type="ECO:0000256" key="18">
    <source>
        <dbReference type="PROSITE-ProRule" id="PRU00302"/>
    </source>
</evidence>
<dbReference type="GO" id="GO:0070062">
    <property type="term" value="C:extracellular exosome"/>
    <property type="evidence" value="ECO:0007669"/>
    <property type="project" value="TreeGrafter"/>
</dbReference>
<dbReference type="GeneTree" id="ENSGT00940000165141"/>
<evidence type="ECO:0000256" key="16">
    <source>
        <dbReference type="ARBA" id="ARBA00029636"/>
    </source>
</evidence>
<dbReference type="PROSITE" id="PS50923">
    <property type="entry name" value="SUSHI"/>
    <property type="match status" value="2"/>
</dbReference>
<dbReference type="PANTHER" id="PTHR46393:SF8">
    <property type="entry name" value="COMPLEMENT C2"/>
    <property type="match status" value="1"/>
</dbReference>
<keyword evidence="7 18" id="KW-0768">Sushi</keyword>
<dbReference type="Gene3D" id="2.40.10.10">
    <property type="entry name" value="Trypsin-like serine proteases"/>
    <property type="match status" value="2"/>
</dbReference>
<sequence>FYVRKPEIMTVKSAMWILLSISIHGISLQEYDFEYEMLQDPQPLNCSVSESIKGGHVTYSQGGLEGSVLTYHCGSGMYPFPVISRTCNAEGEWTSMRLASGKRVSQATCKDILCPAQLQLDNGDFWPRNQWFRVGMTQSFSCQEGFTLYGSERRNCTQSGDWTGVTPVCDDHADDCSDPGVPPGAERSAGRFQKGEKVTYRCQSGLTLLGSAERVCLENREWSGSAPRCQGSNTFDSPSFVTAAMAGSLAGVMDVLSPDFKKKNSSASFGRFLRVAEFSHMHVYILLDTSGSIKEADFNKSREATIALIRKLDSYDVQLNFHVLSFASETQTIVDILDLATSGNADEVILALMEFDYQSHGRRTGTNLDSALQNVLRAMSFLKQNSDHSNETQNIIIIETDGYSNRGRKPQIALAQIRSLLGYLNNTLQDHTHETMLDIYVFGVGDKVNREELNSLGSKKSNENHVFVLKEFTTLGEVFNDMISDKSVTMCGVAQEDISKEEIKHGNKKPYTRPWHVTLTSNERGKFCSGSIVSQNWVLTAAHCFTRQGKDNILKDLQLSINHGYLWFSGAGESKGEKVIIHQKYNISALKERNLTEFYDYDLALVKTKDSIPLSWQARPICLPCTIAASRAMKMINSSCSQHRNQLLPHSQTPAFFIDKKEERKQTHIHTQSQRDSCVEKARSLLKESTDVTLEEFVTDRFLCSGGTKGYQDEISCKGDSGGSLVLEKRKRYFQVGVVSWGTIHVCDQHLHSSSNLPRDARDFHIDLFKVMPWLKEHLGNEIHFLPENN</sequence>
<dbReference type="Pfam" id="PF00089">
    <property type="entry name" value="Trypsin"/>
    <property type="match status" value="1"/>
</dbReference>
<feature type="active site" description="Charge relay system" evidence="17">
    <location>
        <position position="721"/>
    </location>
</feature>
<reference evidence="22" key="1">
    <citation type="submission" date="2025-08" db="UniProtKB">
        <authorList>
            <consortium name="Ensembl"/>
        </authorList>
    </citation>
    <scope>IDENTIFICATION</scope>
</reference>
<feature type="domain" description="VWFA" evidence="19">
    <location>
        <begin position="282"/>
        <end position="482"/>
    </location>
</feature>
<dbReference type="PROSITE" id="PS50240">
    <property type="entry name" value="TRYPSIN_DOM"/>
    <property type="match status" value="1"/>
</dbReference>
<dbReference type="InterPro" id="IPR043504">
    <property type="entry name" value="Peptidase_S1_PA_chymotrypsin"/>
</dbReference>
<comment type="cofactor">
    <cofactor evidence="2">
        <name>Mg(2+)</name>
        <dbReference type="ChEBI" id="CHEBI:18420"/>
    </cofactor>
</comment>
<dbReference type="SUPFAM" id="SSF57535">
    <property type="entry name" value="Complement control module/SCR domain"/>
    <property type="match status" value="3"/>
</dbReference>
<evidence type="ECO:0000256" key="7">
    <source>
        <dbReference type="ARBA" id="ARBA00022659"/>
    </source>
</evidence>
<evidence type="ECO:0000256" key="13">
    <source>
        <dbReference type="ARBA" id="ARBA00022859"/>
    </source>
</evidence>
<name>A0A8C6M391_NOTFU</name>
<gene>
    <name evidence="22" type="primary">si:ch1073-280e3.1</name>
</gene>
<dbReference type="SMART" id="SM00327">
    <property type="entry name" value="VWA"/>
    <property type="match status" value="1"/>
</dbReference>
<feature type="domain" description="Sushi" evidence="21">
    <location>
        <begin position="174"/>
        <end position="231"/>
    </location>
</feature>
<evidence type="ECO:0000256" key="3">
    <source>
        <dbReference type="ARBA" id="ARBA00004241"/>
    </source>
</evidence>
<dbReference type="PIRSF" id="PIRSF001154">
    <property type="entry name" value="Compl_C2_B"/>
    <property type="match status" value="1"/>
</dbReference>
<evidence type="ECO:0000256" key="5">
    <source>
        <dbReference type="ARBA" id="ARBA00022525"/>
    </source>
</evidence>
<evidence type="ECO:0000256" key="9">
    <source>
        <dbReference type="ARBA" id="ARBA00022729"/>
    </source>
</evidence>
<dbReference type="PANTHER" id="PTHR46393">
    <property type="entry name" value="SUSHI DOMAIN-CONTAINING PROTEIN"/>
    <property type="match status" value="1"/>
</dbReference>
<dbReference type="Proteomes" id="UP000694548">
    <property type="component" value="Unassembled WGS sequence"/>
</dbReference>
<dbReference type="CDD" id="cd00033">
    <property type="entry name" value="CCP"/>
    <property type="match status" value="3"/>
</dbReference>
<evidence type="ECO:0000259" key="19">
    <source>
        <dbReference type="PROSITE" id="PS50234"/>
    </source>
</evidence>
<keyword evidence="12" id="KW-0720">Serine protease</keyword>
<dbReference type="InterPro" id="IPR035976">
    <property type="entry name" value="Sushi/SCR/CCP_sf"/>
</dbReference>
<keyword evidence="8" id="KW-0645">Protease</keyword>
<comment type="caution">
    <text evidence="18">Lacks conserved residue(s) required for the propagation of feature annotation.</text>
</comment>
<feature type="disulfide bond" evidence="18">
    <location>
        <begin position="202"/>
        <end position="229"/>
    </location>
</feature>
<proteinExistence type="predicted"/>
<keyword evidence="6" id="KW-0399">Innate immunity</keyword>
<dbReference type="InterPro" id="IPR018114">
    <property type="entry name" value="TRYPSIN_HIS"/>
</dbReference>
<dbReference type="InterPro" id="IPR002035">
    <property type="entry name" value="VWF_A"/>
</dbReference>
<evidence type="ECO:0000259" key="20">
    <source>
        <dbReference type="PROSITE" id="PS50240"/>
    </source>
</evidence>
<evidence type="ECO:0000256" key="17">
    <source>
        <dbReference type="PIRSR" id="PIRSR001154-1"/>
    </source>
</evidence>
<dbReference type="InterPro" id="IPR009003">
    <property type="entry name" value="Peptidase_S1_PA"/>
</dbReference>
<evidence type="ECO:0000256" key="12">
    <source>
        <dbReference type="ARBA" id="ARBA00022825"/>
    </source>
</evidence>
<keyword evidence="5" id="KW-0964">Secreted</keyword>
<dbReference type="CDD" id="cd00190">
    <property type="entry name" value="Tryp_SPc"/>
    <property type="match status" value="1"/>
</dbReference>
<evidence type="ECO:0000256" key="10">
    <source>
        <dbReference type="ARBA" id="ARBA00022737"/>
    </source>
</evidence>
<feature type="domain" description="Peptidase S1" evidence="20">
    <location>
        <begin position="503"/>
        <end position="780"/>
    </location>
</feature>
<evidence type="ECO:0000259" key="21">
    <source>
        <dbReference type="PROSITE" id="PS50923"/>
    </source>
</evidence>
<dbReference type="SMART" id="SM00020">
    <property type="entry name" value="Tryp_SPc"/>
    <property type="match status" value="1"/>
</dbReference>
<accession>A0A8C6M391</accession>
<evidence type="ECO:0000256" key="15">
    <source>
        <dbReference type="ARBA" id="ARBA00023180"/>
    </source>
</evidence>
<dbReference type="InterPro" id="IPR036465">
    <property type="entry name" value="vWFA_dom_sf"/>
</dbReference>
<dbReference type="InterPro" id="IPR011360">
    <property type="entry name" value="Compl_C2_B"/>
</dbReference>
<dbReference type="SUPFAM" id="SSF53300">
    <property type="entry name" value="vWA-like"/>
    <property type="match status" value="1"/>
</dbReference>
<dbReference type="Gene3D" id="3.40.50.410">
    <property type="entry name" value="von Willebrand factor, type A domain"/>
    <property type="match status" value="1"/>
</dbReference>
<dbReference type="Pfam" id="PF00084">
    <property type="entry name" value="Sushi"/>
    <property type="match status" value="2"/>
</dbReference>
<dbReference type="GO" id="GO:0009986">
    <property type="term" value="C:cell surface"/>
    <property type="evidence" value="ECO:0007669"/>
    <property type="project" value="UniProtKB-SubCell"/>
</dbReference>
<keyword evidence="11" id="KW-0378">Hydrolase</keyword>
<dbReference type="GO" id="GO:0045087">
    <property type="term" value="P:innate immune response"/>
    <property type="evidence" value="ECO:0007669"/>
    <property type="project" value="UniProtKB-KW"/>
</dbReference>
<reference evidence="22" key="2">
    <citation type="submission" date="2025-09" db="UniProtKB">
        <authorList>
            <consortium name="Ensembl"/>
        </authorList>
    </citation>
    <scope>IDENTIFICATION</scope>
</reference>
<keyword evidence="23" id="KW-1185">Reference proteome</keyword>